<dbReference type="Pfam" id="PF00535">
    <property type="entry name" value="Glycos_transf_2"/>
    <property type="match status" value="1"/>
</dbReference>
<dbReference type="STRING" id="198092.SAMN02745194_03755"/>
<dbReference type="InterPro" id="IPR001173">
    <property type="entry name" value="Glyco_trans_2-like"/>
</dbReference>
<reference evidence="2 3" key="1">
    <citation type="submission" date="2016-11" db="EMBL/GenBank/DDBJ databases">
        <authorList>
            <person name="Jaros S."/>
            <person name="Januszkiewicz K."/>
            <person name="Wedrychowicz H."/>
        </authorList>
    </citation>
    <scope>NUCLEOTIDE SEQUENCE [LARGE SCALE GENOMIC DNA]</scope>
    <source>
        <strain evidence="2 3">DSM 14916</strain>
    </source>
</reference>
<gene>
    <name evidence="2" type="ORF">SAMN02745194_03755</name>
</gene>
<dbReference type="CDD" id="cd00761">
    <property type="entry name" value="Glyco_tranf_GTA_type"/>
    <property type="match status" value="1"/>
</dbReference>
<dbReference type="EMBL" id="FQZF01000025">
    <property type="protein sequence ID" value="SHJ92769.1"/>
    <property type="molecule type" value="Genomic_DNA"/>
</dbReference>
<dbReference type="PANTHER" id="PTHR43685">
    <property type="entry name" value="GLYCOSYLTRANSFERASE"/>
    <property type="match status" value="1"/>
</dbReference>
<sequence>MIEVVIPAYNAGPFLRETLESVAAQALRPARVTVVDDSSTDDTVAVAEACAAALRDRIAIRILRNPGPRGPSAARNLAIRAEGPEFVALLDADDLLAPSHHALLLAAISAAPDLVLAYADHTVFGPSGTIQESGLAHSGVASLAAETIAPGVFTLGEGSFRALLRTGIFGTSACLFRRSAALAAGLFDEAMMHGEDTDLFLRMSLAGRFAFRREVVAHKRVHGSNLTHERNALMFCRGTVRSLTRLAAEDRAGRAALSAPQRAALLEAIPPALRGHLYAASRAGLGAYRDAAGMAARAGHARLAAAPRHLLRLAKHSLLHAARRGH</sequence>
<dbReference type="RefSeq" id="WP_073137558.1">
    <property type="nucleotide sequence ID" value="NZ_FQZF01000025.1"/>
</dbReference>
<protein>
    <submittedName>
        <fullName evidence="2">Glycosyl transferase family 2</fullName>
    </submittedName>
</protein>
<dbReference type="SUPFAM" id="SSF53448">
    <property type="entry name" value="Nucleotide-diphospho-sugar transferases"/>
    <property type="match status" value="1"/>
</dbReference>
<proteinExistence type="predicted"/>
<dbReference type="PANTHER" id="PTHR43685:SF2">
    <property type="entry name" value="GLYCOSYLTRANSFERASE 2-LIKE DOMAIN-CONTAINING PROTEIN"/>
    <property type="match status" value="1"/>
</dbReference>
<dbReference type="AlphaFoldDB" id="A0A1M6NAM3"/>
<evidence type="ECO:0000259" key="1">
    <source>
        <dbReference type="Pfam" id="PF00535"/>
    </source>
</evidence>
<name>A0A1M6NAM3_9PROT</name>
<evidence type="ECO:0000313" key="2">
    <source>
        <dbReference type="EMBL" id="SHJ92769.1"/>
    </source>
</evidence>
<dbReference type="Gene3D" id="3.90.550.10">
    <property type="entry name" value="Spore Coat Polysaccharide Biosynthesis Protein SpsA, Chain A"/>
    <property type="match status" value="1"/>
</dbReference>
<feature type="domain" description="Glycosyltransferase 2-like" evidence="1">
    <location>
        <begin position="4"/>
        <end position="116"/>
    </location>
</feature>
<dbReference type="InterPro" id="IPR050834">
    <property type="entry name" value="Glycosyltransf_2"/>
</dbReference>
<dbReference type="Proteomes" id="UP000184387">
    <property type="component" value="Unassembled WGS sequence"/>
</dbReference>
<dbReference type="GO" id="GO:0016740">
    <property type="term" value="F:transferase activity"/>
    <property type="evidence" value="ECO:0007669"/>
    <property type="project" value="UniProtKB-KW"/>
</dbReference>
<keyword evidence="2" id="KW-0808">Transferase</keyword>
<dbReference type="InterPro" id="IPR029044">
    <property type="entry name" value="Nucleotide-diphossugar_trans"/>
</dbReference>
<organism evidence="2 3">
    <name type="scientific">Muricoccus roseus</name>
    <dbReference type="NCBI Taxonomy" id="198092"/>
    <lineage>
        <taxon>Bacteria</taxon>
        <taxon>Pseudomonadati</taxon>
        <taxon>Pseudomonadota</taxon>
        <taxon>Alphaproteobacteria</taxon>
        <taxon>Acetobacterales</taxon>
        <taxon>Roseomonadaceae</taxon>
        <taxon>Muricoccus</taxon>
    </lineage>
</organism>
<keyword evidence="3" id="KW-1185">Reference proteome</keyword>
<evidence type="ECO:0000313" key="3">
    <source>
        <dbReference type="Proteomes" id="UP000184387"/>
    </source>
</evidence>
<accession>A0A1M6NAM3</accession>